<feature type="transmembrane region" description="Helical" evidence="5">
    <location>
        <begin position="50"/>
        <end position="67"/>
    </location>
</feature>
<evidence type="ECO:0000256" key="4">
    <source>
        <dbReference type="ARBA" id="ARBA00023136"/>
    </source>
</evidence>
<evidence type="ECO:0000256" key="1">
    <source>
        <dbReference type="ARBA" id="ARBA00022475"/>
    </source>
</evidence>
<dbReference type="PRINTS" id="PR00453">
    <property type="entry name" value="VWFADOMAIN"/>
</dbReference>
<reference evidence="7 8" key="2">
    <citation type="submission" date="2016-08" db="EMBL/GenBank/DDBJ databases">
        <title>Orenia metallireducens sp. nov. strain Z6, a Novel Metal-reducing Firmicute from the Deep Subsurface.</title>
        <authorList>
            <person name="Maxim B.I."/>
            <person name="Kenneth K."/>
            <person name="Flynn T.M."/>
            <person name="Oloughlin E.J."/>
            <person name="Locke R.A."/>
            <person name="Weber J.R."/>
            <person name="Egan S.M."/>
            <person name="Mackie R.I."/>
            <person name="Cann I.K."/>
        </authorList>
    </citation>
    <scope>NUCLEOTIDE SEQUENCE [LARGE SCALE GENOMIC DNA]</scope>
    <source>
        <strain evidence="7 8">Z6</strain>
    </source>
</reference>
<keyword evidence="1" id="KW-1003">Cell membrane</keyword>
<dbReference type="Pfam" id="PF07584">
    <property type="entry name" value="BatA"/>
    <property type="match status" value="1"/>
</dbReference>
<name>A0A1C0AAG5_9FIRM</name>
<dbReference type="PROSITE" id="PS50234">
    <property type="entry name" value="VWFA"/>
    <property type="match status" value="1"/>
</dbReference>
<evidence type="ECO:0000256" key="5">
    <source>
        <dbReference type="SAM" id="Phobius"/>
    </source>
</evidence>
<keyword evidence="8" id="KW-1185">Reference proteome</keyword>
<protein>
    <submittedName>
        <fullName evidence="7">Aerotolerance regulator BatA</fullName>
    </submittedName>
</protein>
<dbReference type="OrthoDB" id="6206554at2"/>
<dbReference type="InterPro" id="IPR002035">
    <property type="entry name" value="VWF_A"/>
</dbReference>
<evidence type="ECO:0000313" key="7">
    <source>
        <dbReference type="EMBL" id="OCL27280.1"/>
    </source>
</evidence>
<dbReference type="InterPro" id="IPR036465">
    <property type="entry name" value="vWFA_dom_sf"/>
</dbReference>
<evidence type="ECO:0000313" key="8">
    <source>
        <dbReference type="Proteomes" id="UP000093514"/>
    </source>
</evidence>
<reference evidence="8" key="1">
    <citation type="submission" date="2016-07" db="EMBL/GenBank/DDBJ databases">
        <authorList>
            <person name="Florea S."/>
            <person name="Webb J.S."/>
            <person name="Jaromczyk J."/>
            <person name="Schardl C.L."/>
        </authorList>
    </citation>
    <scope>NUCLEOTIDE SEQUENCE [LARGE SCALE GENOMIC DNA]</scope>
    <source>
        <strain evidence="8">Z6</strain>
    </source>
</reference>
<accession>A0A1C0AAG5</accession>
<comment type="caution">
    <text evidence="7">The sequence shown here is derived from an EMBL/GenBank/DDBJ whole genome shotgun (WGS) entry which is preliminary data.</text>
</comment>
<dbReference type="SMART" id="SM00327">
    <property type="entry name" value="VWA"/>
    <property type="match status" value="1"/>
</dbReference>
<keyword evidence="2 5" id="KW-0812">Transmembrane</keyword>
<feature type="transmembrane region" description="Helical" evidence="5">
    <location>
        <begin position="6"/>
        <end position="21"/>
    </location>
</feature>
<dbReference type="PANTHER" id="PTHR22550">
    <property type="entry name" value="SPORE GERMINATION PROTEIN"/>
    <property type="match status" value="1"/>
</dbReference>
<dbReference type="SUPFAM" id="SSF53300">
    <property type="entry name" value="vWA-like"/>
    <property type="match status" value="1"/>
</dbReference>
<evidence type="ECO:0000259" key="6">
    <source>
        <dbReference type="PROSITE" id="PS50234"/>
    </source>
</evidence>
<dbReference type="AlphaFoldDB" id="A0A1C0AAG5"/>
<feature type="domain" description="VWFA" evidence="6">
    <location>
        <begin position="84"/>
        <end position="278"/>
    </location>
</feature>
<evidence type="ECO:0000256" key="3">
    <source>
        <dbReference type="ARBA" id="ARBA00022989"/>
    </source>
</evidence>
<dbReference type="Pfam" id="PF00092">
    <property type="entry name" value="VWA"/>
    <property type="match status" value="1"/>
</dbReference>
<gene>
    <name evidence="7" type="ORF">U472_07380</name>
</gene>
<evidence type="ECO:0000256" key="2">
    <source>
        <dbReference type="ARBA" id="ARBA00022692"/>
    </source>
</evidence>
<dbReference type="EMBL" id="LWDV01000008">
    <property type="protein sequence ID" value="OCL27280.1"/>
    <property type="molecule type" value="Genomic_DNA"/>
</dbReference>
<dbReference type="Gene3D" id="3.40.50.410">
    <property type="entry name" value="von Willebrand factor, type A domain"/>
    <property type="match status" value="1"/>
</dbReference>
<organism evidence="7 8">
    <name type="scientific">Orenia metallireducens</name>
    <dbReference type="NCBI Taxonomy" id="1413210"/>
    <lineage>
        <taxon>Bacteria</taxon>
        <taxon>Bacillati</taxon>
        <taxon>Bacillota</taxon>
        <taxon>Clostridia</taxon>
        <taxon>Halanaerobiales</taxon>
        <taxon>Halobacteroidaceae</taxon>
        <taxon>Orenia</taxon>
    </lineage>
</organism>
<dbReference type="InterPro" id="IPR050768">
    <property type="entry name" value="UPF0353/GerABKA_families"/>
</dbReference>
<proteinExistence type="predicted"/>
<sequence length="324" mass="36391">MFRFLHWYLLFLIPILIYMFFQKRGTKSIGFSSITLLKEAGMKKTIKHKIGRYLILAGIILLVVALARPQSGKELRNIKKEGIDIVVALDVSGSMKSIDFEPNRLSVAKDTISRFIEGRKVDRISLVIFSGTAYTKIPLTLDHNILKETLASTSTEDVNRDGTAIGMGISVGINRLKKSKSKSKVIILVTDGENNAGKINPKTASKLAKDMGIKIYTVGVGSDITKVPVGKDFFGQVRYQTYRGGLDEELLKQIATATQGEYFRAKDSNALEEIFDRIDQLEKTEFDVNNYFEYRELAFGFIKLGLLLILVGIFLEKYLFLKIP</sequence>
<dbReference type="PANTHER" id="PTHR22550:SF5">
    <property type="entry name" value="LEUCINE ZIPPER PROTEIN 4"/>
    <property type="match status" value="1"/>
</dbReference>
<dbReference type="NCBIfam" id="TIGR02226">
    <property type="entry name" value="two_anch"/>
    <property type="match status" value="1"/>
</dbReference>
<dbReference type="RefSeq" id="WP_068717001.1">
    <property type="nucleotide sequence ID" value="NZ_LWDV01000008.1"/>
</dbReference>
<keyword evidence="3 5" id="KW-1133">Transmembrane helix</keyword>
<dbReference type="Proteomes" id="UP000093514">
    <property type="component" value="Unassembled WGS sequence"/>
</dbReference>
<dbReference type="InterPro" id="IPR024163">
    <property type="entry name" value="Aerotolerance_reg_N"/>
</dbReference>
<feature type="transmembrane region" description="Helical" evidence="5">
    <location>
        <begin position="297"/>
        <end position="315"/>
    </location>
</feature>
<keyword evidence="4 5" id="KW-0472">Membrane</keyword>
<dbReference type="InterPro" id="IPR011933">
    <property type="entry name" value="Double_TM_dom"/>
</dbReference>